<comment type="caution">
    <text evidence="1">The sequence shown here is derived from an EMBL/GenBank/DDBJ whole genome shotgun (WGS) entry which is preliminary data.</text>
</comment>
<gene>
    <name evidence="1" type="ORF">GGR95_000948</name>
</gene>
<organism evidence="1 2">
    <name type="scientific">Sulfitobacter undariae</name>
    <dbReference type="NCBI Taxonomy" id="1563671"/>
    <lineage>
        <taxon>Bacteria</taxon>
        <taxon>Pseudomonadati</taxon>
        <taxon>Pseudomonadota</taxon>
        <taxon>Alphaproteobacteria</taxon>
        <taxon>Rhodobacterales</taxon>
        <taxon>Roseobacteraceae</taxon>
        <taxon>Sulfitobacter</taxon>
    </lineage>
</organism>
<proteinExistence type="predicted"/>
<protein>
    <recommendedName>
        <fullName evidence="3">DUF4440 domain-containing protein</fullName>
    </recommendedName>
</protein>
<dbReference type="AlphaFoldDB" id="A0A7W6GZB9"/>
<dbReference type="EMBL" id="JACIEI010000002">
    <property type="protein sequence ID" value="MBB3993320.1"/>
    <property type="molecule type" value="Genomic_DNA"/>
</dbReference>
<evidence type="ECO:0000313" key="1">
    <source>
        <dbReference type="EMBL" id="MBB3993320.1"/>
    </source>
</evidence>
<keyword evidence="2" id="KW-1185">Reference proteome</keyword>
<evidence type="ECO:0008006" key="3">
    <source>
        <dbReference type="Google" id="ProtNLM"/>
    </source>
</evidence>
<accession>A0A7W6GZB9</accession>
<evidence type="ECO:0000313" key="2">
    <source>
        <dbReference type="Proteomes" id="UP000530268"/>
    </source>
</evidence>
<dbReference type="Proteomes" id="UP000530268">
    <property type="component" value="Unassembled WGS sequence"/>
</dbReference>
<sequence>MPRFASPQAWVPPRSLKESETMGDHVKTAKEISEEILEITGKALLSNDFDSFEPCFRIPHFISSSEDKATINTREEMRAMFGKLVEYYTLNRVTELVRIIEVSEYRTPTRIEATHITHVMSGNQRLGDSFPCYSILEFIDGHWQVINSQYAVDANTTVGYALTSKPLKPSEEQTEIRNTK</sequence>
<reference evidence="1 2" key="1">
    <citation type="submission" date="2020-08" db="EMBL/GenBank/DDBJ databases">
        <title>Genomic Encyclopedia of Type Strains, Phase IV (KMG-IV): sequencing the most valuable type-strain genomes for metagenomic binning, comparative biology and taxonomic classification.</title>
        <authorList>
            <person name="Goeker M."/>
        </authorList>
    </citation>
    <scope>NUCLEOTIDE SEQUENCE [LARGE SCALE GENOMIC DNA]</scope>
    <source>
        <strain evidence="1 2">DSM 102234</strain>
    </source>
</reference>
<name>A0A7W6GZB9_9RHOB</name>